<sequence>MIELTHRAAPGTSVNANAVLTIHQRVRSRQRIKLSDGREAGLFVGRGETLRGGDLLTDATGIVVEVVAANERVSTVSADSGLLLARVCYHLGNRHVPLEVGVNYARYLHDHVLDDMVRGLGATIVVHDHPFEPEDGAYGGTSHSHAHSHEH</sequence>
<keyword evidence="3 5" id="KW-0533">Nickel</keyword>
<accession>A0A5Q2QBD9</accession>
<dbReference type="KEGG" id="llp:GH975_03010"/>
<gene>
    <name evidence="5 7" type="primary">ureE</name>
    <name evidence="7" type="ORF">GH975_03010</name>
</gene>
<comment type="function">
    <text evidence="5">Involved in urease metallocenter assembly. Binds nickel. Probably functions as a nickel donor during metallocenter assembly.</text>
</comment>
<dbReference type="GO" id="GO:0006457">
    <property type="term" value="P:protein folding"/>
    <property type="evidence" value="ECO:0007669"/>
    <property type="project" value="InterPro"/>
</dbReference>
<keyword evidence="2 5" id="KW-0963">Cytoplasm</keyword>
<reference evidence="7 8" key="1">
    <citation type="submission" date="2019-11" db="EMBL/GenBank/DDBJ databases">
        <authorList>
            <person name="Khan S.A."/>
            <person name="Jeon C.O."/>
            <person name="Chun B.H."/>
        </authorList>
    </citation>
    <scope>NUCLEOTIDE SEQUENCE [LARGE SCALE GENOMIC DNA]</scope>
    <source>
        <strain evidence="7 8">IMCC 1097</strain>
    </source>
</reference>
<keyword evidence="8" id="KW-1185">Reference proteome</keyword>
<dbReference type="SMART" id="SM00988">
    <property type="entry name" value="UreE_N"/>
    <property type="match status" value="1"/>
</dbReference>
<feature type="domain" description="UreE urease accessory N-terminal" evidence="6">
    <location>
        <begin position="1"/>
        <end position="64"/>
    </location>
</feature>
<dbReference type="HAMAP" id="MF_00822">
    <property type="entry name" value="UreE"/>
    <property type="match status" value="1"/>
</dbReference>
<dbReference type="RefSeq" id="WP_153713096.1">
    <property type="nucleotide sequence ID" value="NZ_CP045871.1"/>
</dbReference>
<evidence type="ECO:0000313" key="8">
    <source>
        <dbReference type="Proteomes" id="UP000388235"/>
    </source>
</evidence>
<dbReference type="EMBL" id="CP045871">
    <property type="protein sequence ID" value="QGG79592.1"/>
    <property type="molecule type" value="Genomic_DNA"/>
</dbReference>
<dbReference type="Gene3D" id="3.30.70.790">
    <property type="entry name" value="UreE, C-terminal domain"/>
    <property type="match status" value="1"/>
</dbReference>
<dbReference type="InterPro" id="IPR036118">
    <property type="entry name" value="UreE_N_sf"/>
</dbReference>
<dbReference type="GO" id="GO:0016151">
    <property type="term" value="F:nickel cation binding"/>
    <property type="evidence" value="ECO:0007669"/>
    <property type="project" value="UniProtKB-UniRule"/>
</dbReference>
<evidence type="ECO:0000256" key="1">
    <source>
        <dbReference type="ARBA" id="ARBA00004496"/>
    </source>
</evidence>
<comment type="similarity">
    <text evidence="5">Belongs to the UreE family.</text>
</comment>
<dbReference type="InterPro" id="IPR012406">
    <property type="entry name" value="UreE"/>
</dbReference>
<dbReference type="GO" id="GO:0005737">
    <property type="term" value="C:cytoplasm"/>
    <property type="evidence" value="ECO:0007669"/>
    <property type="project" value="UniProtKB-SubCell"/>
</dbReference>
<proteinExistence type="inferred from homology"/>
<evidence type="ECO:0000256" key="3">
    <source>
        <dbReference type="ARBA" id="ARBA00022596"/>
    </source>
</evidence>
<protein>
    <recommendedName>
        <fullName evidence="5">Urease accessory protein UreE</fullName>
    </recommendedName>
</protein>
<dbReference type="Proteomes" id="UP000388235">
    <property type="component" value="Chromosome"/>
</dbReference>
<dbReference type="PIRSF" id="PIRSF036402">
    <property type="entry name" value="Ureas_acces_UreE"/>
    <property type="match status" value="1"/>
</dbReference>
<dbReference type="Pfam" id="PF05194">
    <property type="entry name" value="UreE_C"/>
    <property type="match status" value="1"/>
</dbReference>
<dbReference type="InterPro" id="IPR004029">
    <property type="entry name" value="UreE_N"/>
</dbReference>
<dbReference type="SUPFAM" id="SSF69737">
    <property type="entry name" value="Urease metallochaperone UreE, C-terminal domain"/>
    <property type="match status" value="1"/>
</dbReference>
<dbReference type="OrthoDB" id="5421304at2"/>
<dbReference type="GO" id="GO:0019627">
    <property type="term" value="P:urea metabolic process"/>
    <property type="evidence" value="ECO:0007669"/>
    <property type="project" value="InterPro"/>
</dbReference>
<evidence type="ECO:0000313" key="7">
    <source>
        <dbReference type="EMBL" id="QGG79592.1"/>
    </source>
</evidence>
<name>A0A5Q2QBD9_9GAMM</name>
<organism evidence="7 8">
    <name type="scientific">Litorivicinus lipolyticus</name>
    <dbReference type="NCBI Taxonomy" id="418701"/>
    <lineage>
        <taxon>Bacteria</taxon>
        <taxon>Pseudomonadati</taxon>
        <taxon>Pseudomonadota</taxon>
        <taxon>Gammaproteobacteria</taxon>
        <taxon>Oceanospirillales</taxon>
        <taxon>Litorivicinaceae</taxon>
        <taxon>Litorivicinus</taxon>
    </lineage>
</organism>
<keyword evidence="4 5" id="KW-0143">Chaperone</keyword>
<dbReference type="AlphaFoldDB" id="A0A5Q2QBD9"/>
<evidence type="ECO:0000256" key="4">
    <source>
        <dbReference type="ARBA" id="ARBA00023186"/>
    </source>
</evidence>
<evidence type="ECO:0000256" key="5">
    <source>
        <dbReference type="HAMAP-Rule" id="MF_00822"/>
    </source>
</evidence>
<dbReference type="GO" id="GO:0065003">
    <property type="term" value="P:protein-containing complex assembly"/>
    <property type="evidence" value="ECO:0007669"/>
    <property type="project" value="InterPro"/>
</dbReference>
<comment type="subcellular location">
    <subcellularLocation>
        <location evidence="1 5">Cytoplasm</location>
    </subcellularLocation>
</comment>
<dbReference type="NCBIfam" id="NF009751">
    <property type="entry name" value="PRK13261.1-1"/>
    <property type="match status" value="1"/>
</dbReference>
<evidence type="ECO:0000256" key="2">
    <source>
        <dbReference type="ARBA" id="ARBA00022490"/>
    </source>
</evidence>
<dbReference type="GO" id="GO:0051082">
    <property type="term" value="F:unfolded protein binding"/>
    <property type="evidence" value="ECO:0007669"/>
    <property type="project" value="UniProtKB-UniRule"/>
</dbReference>
<dbReference type="Pfam" id="PF02814">
    <property type="entry name" value="UreE_N"/>
    <property type="match status" value="1"/>
</dbReference>
<dbReference type="InterPro" id="IPR007864">
    <property type="entry name" value="UreE_C_dom"/>
</dbReference>
<dbReference type="SUPFAM" id="SSF69287">
    <property type="entry name" value="Urease metallochaperone UreE, N-terminal domain"/>
    <property type="match status" value="1"/>
</dbReference>
<evidence type="ECO:0000259" key="6">
    <source>
        <dbReference type="SMART" id="SM00988"/>
    </source>
</evidence>
<dbReference type="Gene3D" id="2.60.260.20">
    <property type="entry name" value="Urease metallochaperone UreE, N-terminal domain"/>
    <property type="match status" value="1"/>
</dbReference>